<protein>
    <submittedName>
        <fullName evidence="1">Uncharacterized protein</fullName>
    </submittedName>
</protein>
<dbReference type="GeneID" id="11472993"/>
<gene>
    <name evidence="1" type="ordered locus">Ecym_2064</name>
</gene>
<sequence length="165" mass="18957">MWHTDVYVTDTTGPRIYKKSTHACIPVSARIEQNINFEQNVLPHNCFNMLYNKTDLKTFSWSIIKNESLNPRQMTYALYLPQCQKGKPTTETKDNVYVHTSNSDYEADIDYNSGSDSAASVYSLLGVSPLPSPVNDSLIPWEEFINEIKDFEIWLQDSLAYEEDT</sequence>
<organism evidence="1 2">
    <name type="scientific">Eremothecium cymbalariae (strain CBS 270.75 / DBVPG 7215 / KCTC 17166 / NRRL Y-17582)</name>
    <name type="common">Yeast</name>
    <dbReference type="NCBI Taxonomy" id="931890"/>
    <lineage>
        <taxon>Eukaryota</taxon>
        <taxon>Fungi</taxon>
        <taxon>Dikarya</taxon>
        <taxon>Ascomycota</taxon>
        <taxon>Saccharomycotina</taxon>
        <taxon>Saccharomycetes</taxon>
        <taxon>Saccharomycetales</taxon>
        <taxon>Saccharomycetaceae</taxon>
        <taxon>Eremothecium</taxon>
    </lineage>
</organism>
<keyword evidence="2" id="KW-1185">Reference proteome</keyword>
<dbReference type="HOGENOM" id="CLU_1610749_0_0_1"/>
<evidence type="ECO:0000313" key="2">
    <source>
        <dbReference type="Proteomes" id="UP000006790"/>
    </source>
</evidence>
<evidence type="ECO:0000313" key="1">
    <source>
        <dbReference type="EMBL" id="AET37821.1"/>
    </source>
</evidence>
<dbReference type="InParanoid" id="G8JP21"/>
<dbReference type="OrthoDB" id="10520774at2759"/>
<dbReference type="KEGG" id="erc:Ecym_2064"/>
<dbReference type="Proteomes" id="UP000006790">
    <property type="component" value="Chromosome 2"/>
</dbReference>
<proteinExistence type="predicted"/>
<name>G8JP21_ERECY</name>
<dbReference type="EMBL" id="CP002498">
    <property type="protein sequence ID" value="AET37821.1"/>
    <property type="molecule type" value="Genomic_DNA"/>
</dbReference>
<dbReference type="RefSeq" id="XP_003644638.1">
    <property type="nucleotide sequence ID" value="XM_003644590.1"/>
</dbReference>
<reference evidence="2" key="1">
    <citation type="journal article" date="2012" name="G3 (Bethesda)">
        <title>Pichia sorbitophila, an interspecies yeast hybrid reveals early steps of genome resolution following polyploidization.</title>
        <authorList>
            <person name="Leh Louis V."/>
            <person name="Despons L."/>
            <person name="Friedrich A."/>
            <person name="Martin T."/>
            <person name="Durrens P."/>
            <person name="Casaregola S."/>
            <person name="Neuveglise C."/>
            <person name="Fairhead C."/>
            <person name="Marck C."/>
            <person name="Cruz J.A."/>
            <person name="Straub M.L."/>
            <person name="Kugler V."/>
            <person name="Sacerdot C."/>
            <person name="Uzunov Z."/>
            <person name="Thierry A."/>
            <person name="Weiss S."/>
            <person name="Bleykasten C."/>
            <person name="De Montigny J."/>
            <person name="Jacques N."/>
            <person name="Jung P."/>
            <person name="Lemaire M."/>
            <person name="Mallet S."/>
            <person name="Morel G."/>
            <person name="Richard G.F."/>
            <person name="Sarkar A."/>
            <person name="Savel G."/>
            <person name="Schacherer J."/>
            <person name="Seret M.L."/>
            <person name="Talla E."/>
            <person name="Samson G."/>
            <person name="Jubin C."/>
            <person name="Poulain J."/>
            <person name="Vacherie B."/>
            <person name="Barbe V."/>
            <person name="Pelletier E."/>
            <person name="Sherman D.J."/>
            <person name="Westhof E."/>
            <person name="Weissenbach J."/>
            <person name="Baret P.V."/>
            <person name="Wincker P."/>
            <person name="Gaillardin C."/>
            <person name="Dujon B."/>
            <person name="Souciet J.L."/>
        </authorList>
    </citation>
    <scope>NUCLEOTIDE SEQUENCE [LARGE SCALE GENOMIC DNA]</scope>
    <source>
        <strain evidence="2">CBS 270.75 / DBVPG 7215 / KCTC 17166 / NRRL Y-17582</strain>
    </source>
</reference>
<accession>G8JP21</accession>
<dbReference type="AlphaFoldDB" id="G8JP21"/>